<dbReference type="InterPro" id="IPR009057">
    <property type="entry name" value="Homeodomain-like_sf"/>
</dbReference>
<dbReference type="EMBL" id="BAAAZN010000002">
    <property type="protein sequence ID" value="GAA3530598.1"/>
    <property type="molecule type" value="Genomic_DNA"/>
</dbReference>
<evidence type="ECO:0000313" key="7">
    <source>
        <dbReference type="Proteomes" id="UP001500689"/>
    </source>
</evidence>
<dbReference type="InterPro" id="IPR036271">
    <property type="entry name" value="Tet_transcr_reg_TetR-rel_C_sf"/>
</dbReference>
<proteinExistence type="predicted"/>
<feature type="domain" description="HTH tetR-type" evidence="5">
    <location>
        <begin position="1"/>
        <end position="37"/>
    </location>
</feature>
<accession>A0ABP6VAW8</accession>
<dbReference type="Pfam" id="PF02909">
    <property type="entry name" value="TetR_C_1"/>
    <property type="match status" value="1"/>
</dbReference>
<dbReference type="SUPFAM" id="SSF48498">
    <property type="entry name" value="Tetracyclin repressor-like, C-terminal domain"/>
    <property type="match status" value="1"/>
</dbReference>
<keyword evidence="1" id="KW-0805">Transcription regulation</keyword>
<dbReference type="Proteomes" id="UP001500689">
    <property type="component" value="Unassembled WGS sequence"/>
</dbReference>
<dbReference type="Gene3D" id="1.10.357.10">
    <property type="entry name" value="Tetracycline Repressor, domain 2"/>
    <property type="match status" value="1"/>
</dbReference>
<comment type="caution">
    <text evidence="6">The sequence shown here is derived from an EMBL/GenBank/DDBJ whole genome shotgun (WGS) entry which is preliminary data.</text>
</comment>
<name>A0ABP6VAW8_9PSEU</name>
<evidence type="ECO:0000313" key="6">
    <source>
        <dbReference type="EMBL" id="GAA3530598.1"/>
    </source>
</evidence>
<evidence type="ECO:0000256" key="3">
    <source>
        <dbReference type="ARBA" id="ARBA00023163"/>
    </source>
</evidence>
<dbReference type="SUPFAM" id="SSF46689">
    <property type="entry name" value="Homeodomain-like"/>
    <property type="match status" value="1"/>
</dbReference>
<evidence type="ECO:0000256" key="4">
    <source>
        <dbReference type="PROSITE-ProRule" id="PRU00335"/>
    </source>
</evidence>
<dbReference type="InterPro" id="IPR001647">
    <property type="entry name" value="HTH_TetR"/>
</dbReference>
<sequence length="169" mass="18131">MRNVAEELGCTQASLYRHVRNREELVTLLVDRVIGPAGSVPPDDADRAGKAAWSARTFREHLRRHPGVVSLLRGTERLGPNSLAGVEYALELFIGAGLSPGLADAAASSLATFVIGSVHFNPGLDARDPEESDHRRQLYRSRDAAAVPLLVRHAETSRTSAATPSSKSA</sequence>
<evidence type="ECO:0000256" key="1">
    <source>
        <dbReference type="ARBA" id="ARBA00023015"/>
    </source>
</evidence>
<keyword evidence="2 4" id="KW-0238">DNA-binding</keyword>
<evidence type="ECO:0000256" key="2">
    <source>
        <dbReference type="ARBA" id="ARBA00023125"/>
    </source>
</evidence>
<comment type="caution">
    <text evidence="4">Lacks conserved residue(s) required for the propagation of feature annotation.</text>
</comment>
<reference evidence="7" key="1">
    <citation type="journal article" date="2019" name="Int. J. Syst. Evol. Microbiol.">
        <title>The Global Catalogue of Microorganisms (GCM) 10K type strain sequencing project: providing services to taxonomists for standard genome sequencing and annotation.</title>
        <authorList>
            <consortium name="The Broad Institute Genomics Platform"/>
            <consortium name="The Broad Institute Genome Sequencing Center for Infectious Disease"/>
            <person name="Wu L."/>
            <person name="Ma J."/>
        </authorList>
    </citation>
    <scope>NUCLEOTIDE SEQUENCE [LARGE SCALE GENOMIC DNA]</scope>
    <source>
        <strain evidence="7">JCM 16898</strain>
    </source>
</reference>
<gene>
    <name evidence="6" type="ORF">GCM10022222_11980</name>
</gene>
<organism evidence="6 7">
    <name type="scientific">Amycolatopsis ultiminotia</name>
    <dbReference type="NCBI Taxonomy" id="543629"/>
    <lineage>
        <taxon>Bacteria</taxon>
        <taxon>Bacillati</taxon>
        <taxon>Actinomycetota</taxon>
        <taxon>Actinomycetes</taxon>
        <taxon>Pseudonocardiales</taxon>
        <taxon>Pseudonocardiaceae</taxon>
        <taxon>Amycolatopsis</taxon>
    </lineage>
</organism>
<evidence type="ECO:0000259" key="5">
    <source>
        <dbReference type="PROSITE" id="PS50977"/>
    </source>
</evidence>
<keyword evidence="3" id="KW-0804">Transcription</keyword>
<dbReference type="InterPro" id="IPR004111">
    <property type="entry name" value="Repressor_TetR_C"/>
</dbReference>
<protein>
    <recommendedName>
        <fullName evidence="5">HTH tetR-type domain-containing protein</fullName>
    </recommendedName>
</protein>
<dbReference type="PROSITE" id="PS50977">
    <property type="entry name" value="HTH_TETR_2"/>
    <property type="match status" value="1"/>
</dbReference>
<keyword evidence="7" id="KW-1185">Reference proteome</keyword>